<organism evidence="1 2">
    <name type="scientific">Kushneria phosphatilytica</name>
    <dbReference type="NCBI Taxonomy" id="657387"/>
    <lineage>
        <taxon>Bacteria</taxon>
        <taxon>Pseudomonadati</taxon>
        <taxon>Pseudomonadota</taxon>
        <taxon>Gammaproteobacteria</taxon>
        <taxon>Oceanospirillales</taxon>
        <taxon>Halomonadaceae</taxon>
        <taxon>Kushneria</taxon>
    </lineage>
</organism>
<gene>
    <name evidence="1" type="ORF">FY550_09255</name>
</gene>
<dbReference type="GO" id="GO:0004180">
    <property type="term" value="F:carboxypeptidase activity"/>
    <property type="evidence" value="ECO:0007669"/>
    <property type="project" value="UniProtKB-KW"/>
</dbReference>
<keyword evidence="1" id="KW-0645">Protease</keyword>
<dbReference type="RefSeq" id="WP_070977646.1">
    <property type="nucleotide sequence ID" value="NZ_CP043420.1"/>
</dbReference>
<dbReference type="Gene3D" id="2.60.40.1120">
    <property type="entry name" value="Carboxypeptidase-like, regulatory domain"/>
    <property type="match status" value="1"/>
</dbReference>
<dbReference type="AlphaFoldDB" id="A0A1S1NS86"/>
<dbReference type="Pfam" id="PF13620">
    <property type="entry name" value="CarboxypepD_reg"/>
    <property type="match status" value="1"/>
</dbReference>
<dbReference type="KEGG" id="kuy:FY550_09255"/>
<keyword evidence="1" id="KW-0378">Hydrolase</keyword>
<dbReference type="EMBL" id="CP043420">
    <property type="protein sequence ID" value="QEL11305.1"/>
    <property type="molecule type" value="Genomic_DNA"/>
</dbReference>
<name>A0A1S1NS86_9GAMM</name>
<dbReference type="InterPro" id="IPR008969">
    <property type="entry name" value="CarboxyPept-like_regulatory"/>
</dbReference>
<accession>A0A1S1NS86</accession>
<keyword evidence="1" id="KW-0121">Carboxypeptidase</keyword>
<evidence type="ECO:0000313" key="1">
    <source>
        <dbReference type="EMBL" id="QEL11305.1"/>
    </source>
</evidence>
<sequence length="324" mass="34000">MKLTGTLYNAGEPLAGVSLYFTATETTKGGLLEKSEYQTSTDEDGSYNIDLQPGTYQVYWSNDGYKTALGKITSSDNAELSIPQALDLANYPVESNPPVLRAADSDKLDGHDASYFATSEQGEKADSAIQPDSLADVATNGSYDSLSDKPDLSTKLDTNIKGSPGGLASLDDTGVIPTGQLPSYVDDVIEVDELPETGESGKIYVVPINDTANIYRWSGSKWVDISPGAGTADSAVKLATSRKIALTGDASGSTTFDGSSDVSLTVNVETFGGKTPDQYATAKQGALAQTAVQGEGTSIVRTTVSDYQQLSSTDGATLYVMPEE</sequence>
<reference evidence="1 2" key="1">
    <citation type="submission" date="2019-08" db="EMBL/GenBank/DDBJ databases">
        <title>Complete genome sequence of Kushneria sp. YCWA18, a halophilic phosphate-solubilizing bacterium isolated from Daqiao saltern in China.</title>
        <authorList>
            <person name="Du G.-X."/>
            <person name="Qu L.-Y."/>
        </authorList>
    </citation>
    <scope>NUCLEOTIDE SEQUENCE [LARGE SCALE GENOMIC DNA]</scope>
    <source>
        <strain evidence="1 2">YCWA18</strain>
    </source>
</reference>
<keyword evidence="2" id="KW-1185">Reference proteome</keyword>
<protein>
    <submittedName>
        <fullName evidence="1">Carboxypeptidase-like regulatory domain-containing protein</fullName>
    </submittedName>
</protein>
<evidence type="ECO:0000313" key="2">
    <source>
        <dbReference type="Proteomes" id="UP000322553"/>
    </source>
</evidence>
<proteinExistence type="predicted"/>
<dbReference type="STRING" id="657387.BH688_05510"/>
<dbReference type="OrthoDB" id="6184251at2"/>
<dbReference type="SUPFAM" id="SSF49464">
    <property type="entry name" value="Carboxypeptidase regulatory domain-like"/>
    <property type="match status" value="1"/>
</dbReference>
<dbReference type="Proteomes" id="UP000322553">
    <property type="component" value="Chromosome"/>
</dbReference>